<organism evidence="2 3">
    <name type="scientific">Microscilla marina ATCC 23134</name>
    <dbReference type="NCBI Taxonomy" id="313606"/>
    <lineage>
        <taxon>Bacteria</taxon>
        <taxon>Pseudomonadati</taxon>
        <taxon>Bacteroidota</taxon>
        <taxon>Cytophagia</taxon>
        <taxon>Cytophagales</taxon>
        <taxon>Microscillaceae</taxon>
        <taxon>Microscilla</taxon>
    </lineage>
</organism>
<protein>
    <recommendedName>
        <fullName evidence="4">Kinase inhibitor</fullName>
    </recommendedName>
</protein>
<dbReference type="InterPro" id="IPR036610">
    <property type="entry name" value="PEBP-like_sf"/>
</dbReference>
<dbReference type="RefSeq" id="WP_002703736.1">
    <property type="nucleotide sequence ID" value="NZ_AAWS01000057.1"/>
</dbReference>
<gene>
    <name evidence="2" type="ORF">M23134_03693</name>
</gene>
<dbReference type="EMBL" id="AAWS01000057">
    <property type="protein sequence ID" value="EAY24979.1"/>
    <property type="molecule type" value="Genomic_DNA"/>
</dbReference>
<keyword evidence="3" id="KW-1185">Reference proteome</keyword>
<dbReference type="AlphaFoldDB" id="A1ZXA5"/>
<dbReference type="InterPro" id="IPR008914">
    <property type="entry name" value="PEBP"/>
</dbReference>
<feature type="signal peptide" evidence="1">
    <location>
        <begin position="1"/>
        <end position="21"/>
    </location>
</feature>
<dbReference type="CDD" id="cd00865">
    <property type="entry name" value="PEBP_bact_arch"/>
    <property type="match status" value="1"/>
</dbReference>
<dbReference type="eggNOG" id="COG1881">
    <property type="taxonomic scope" value="Bacteria"/>
</dbReference>
<dbReference type="SUPFAM" id="SSF49777">
    <property type="entry name" value="PEBP-like"/>
    <property type="match status" value="1"/>
</dbReference>
<evidence type="ECO:0000313" key="3">
    <source>
        <dbReference type="Proteomes" id="UP000004095"/>
    </source>
</evidence>
<sequence length="183" mass="19788">MKKHLVFTCIALLLIGHLAHAQGTFTLQSTNTGGQATNTHVFDGFGCKGKNESPQLNWTNAPTGTQSFAITMYDPDAPTGSGWWHWVIFDLPANTHTLPANAGNLALKLAPAESVQSITDFGKTGYGGPCPPKGHGVHQYIITVYALKTKKLGLDKHASPAMVGYYLNANLLQKASLVMYYQR</sequence>
<dbReference type="Pfam" id="PF01161">
    <property type="entry name" value="PBP"/>
    <property type="match status" value="1"/>
</dbReference>
<accession>A1ZXA5</accession>
<dbReference type="InterPro" id="IPR005247">
    <property type="entry name" value="YbhB_YbcL/LppC-like"/>
</dbReference>
<dbReference type="OrthoDB" id="9797506at2"/>
<dbReference type="PANTHER" id="PTHR30289">
    <property type="entry name" value="UNCHARACTERIZED PROTEIN YBCL-RELATED"/>
    <property type="match status" value="1"/>
</dbReference>
<evidence type="ECO:0000313" key="2">
    <source>
        <dbReference type="EMBL" id="EAY24979.1"/>
    </source>
</evidence>
<dbReference type="NCBIfam" id="TIGR00481">
    <property type="entry name" value="YbhB/YbcL family Raf kinase inhibitor-like protein"/>
    <property type="match status" value="1"/>
</dbReference>
<dbReference type="Gene3D" id="3.90.280.10">
    <property type="entry name" value="PEBP-like"/>
    <property type="match status" value="1"/>
</dbReference>
<dbReference type="Proteomes" id="UP000004095">
    <property type="component" value="Unassembled WGS sequence"/>
</dbReference>
<comment type="caution">
    <text evidence="2">The sequence shown here is derived from an EMBL/GenBank/DDBJ whole genome shotgun (WGS) entry which is preliminary data.</text>
</comment>
<name>A1ZXA5_MICM2</name>
<keyword evidence="1" id="KW-0732">Signal</keyword>
<evidence type="ECO:0000256" key="1">
    <source>
        <dbReference type="SAM" id="SignalP"/>
    </source>
</evidence>
<feature type="chain" id="PRO_5002642017" description="Kinase inhibitor" evidence="1">
    <location>
        <begin position="22"/>
        <end position="183"/>
    </location>
</feature>
<reference evidence="2 3" key="1">
    <citation type="submission" date="2007-01" db="EMBL/GenBank/DDBJ databases">
        <authorList>
            <person name="Haygood M."/>
            <person name="Podell S."/>
            <person name="Anderson C."/>
            <person name="Hopkinson B."/>
            <person name="Roe K."/>
            <person name="Barbeau K."/>
            <person name="Gaasterland T."/>
            <person name="Ferriera S."/>
            <person name="Johnson J."/>
            <person name="Kravitz S."/>
            <person name="Beeson K."/>
            <person name="Sutton G."/>
            <person name="Rogers Y.-H."/>
            <person name="Friedman R."/>
            <person name="Frazier M."/>
            <person name="Venter J.C."/>
        </authorList>
    </citation>
    <scope>NUCLEOTIDE SEQUENCE [LARGE SCALE GENOMIC DNA]</scope>
    <source>
        <strain evidence="2 3">ATCC 23134</strain>
    </source>
</reference>
<evidence type="ECO:0008006" key="4">
    <source>
        <dbReference type="Google" id="ProtNLM"/>
    </source>
</evidence>
<proteinExistence type="predicted"/>
<dbReference type="PANTHER" id="PTHR30289:SF1">
    <property type="entry name" value="PEBP (PHOSPHATIDYLETHANOLAMINE-BINDING PROTEIN) FAMILY PROTEIN"/>
    <property type="match status" value="1"/>
</dbReference>